<dbReference type="SUPFAM" id="SSF46894">
    <property type="entry name" value="C-terminal effector domain of the bipartite response regulators"/>
    <property type="match status" value="1"/>
</dbReference>
<comment type="caution">
    <text evidence="5">The sequence shown here is derived from an EMBL/GenBank/DDBJ whole genome shotgun (WGS) entry which is preliminary data.</text>
</comment>
<dbReference type="InterPro" id="IPR000792">
    <property type="entry name" value="Tscrpt_reg_LuxR_C"/>
</dbReference>
<dbReference type="CDD" id="cd06170">
    <property type="entry name" value="LuxR_C_like"/>
    <property type="match status" value="1"/>
</dbReference>
<reference evidence="5 6" key="1">
    <citation type="submission" date="2020-07" db="EMBL/GenBank/DDBJ databases">
        <title>Sequencing the genomes of 1000 actinobacteria strains.</title>
        <authorList>
            <person name="Klenk H.-P."/>
        </authorList>
    </citation>
    <scope>NUCLEOTIDE SEQUENCE [LARGE SCALE GENOMIC DNA]</scope>
    <source>
        <strain evidence="5 6">DSM 104001</strain>
    </source>
</reference>
<dbReference type="GO" id="GO:0005524">
    <property type="term" value="F:ATP binding"/>
    <property type="evidence" value="ECO:0007669"/>
    <property type="project" value="UniProtKB-KW"/>
</dbReference>
<keyword evidence="6" id="KW-1185">Reference proteome</keyword>
<dbReference type="Pfam" id="PF13191">
    <property type="entry name" value="AAA_16"/>
    <property type="match status" value="1"/>
</dbReference>
<dbReference type="PRINTS" id="PR00038">
    <property type="entry name" value="HTHLUXR"/>
</dbReference>
<dbReference type="Pfam" id="PF00196">
    <property type="entry name" value="GerE"/>
    <property type="match status" value="1"/>
</dbReference>
<evidence type="ECO:0000313" key="5">
    <source>
        <dbReference type="EMBL" id="NYJ06441.1"/>
    </source>
</evidence>
<keyword evidence="5" id="KW-0238">DNA-binding</keyword>
<dbReference type="Gene3D" id="1.10.10.10">
    <property type="entry name" value="Winged helix-like DNA-binding domain superfamily/Winged helix DNA-binding domain"/>
    <property type="match status" value="1"/>
</dbReference>
<dbReference type="PROSITE" id="PS50206">
    <property type="entry name" value="RHODANESE_3"/>
    <property type="match status" value="1"/>
</dbReference>
<dbReference type="InterPro" id="IPR027417">
    <property type="entry name" value="P-loop_NTPase"/>
</dbReference>
<dbReference type="GO" id="GO:0006355">
    <property type="term" value="P:regulation of DNA-templated transcription"/>
    <property type="evidence" value="ECO:0007669"/>
    <property type="project" value="InterPro"/>
</dbReference>
<dbReference type="EMBL" id="JACBZT010000001">
    <property type="protein sequence ID" value="NYJ06441.1"/>
    <property type="molecule type" value="Genomic_DNA"/>
</dbReference>
<dbReference type="PANTHER" id="PTHR16305">
    <property type="entry name" value="TESTICULAR SOLUBLE ADENYLYL CYCLASE"/>
    <property type="match status" value="1"/>
</dbReference>
<dbReference type="InterPro" id="IPR041664">
    <property type="entry name" value="AAA_16"/>
</dbReference>
<evidence type="ECO:0000256" key="1">
    <source>
        <dbReference type="ARBA" id="ARBA00022741"/>
    </source>
</evidence>
<evidence type="ECO:0000259" key="4">
    <source>
        <dbReference type="PROSITE" id="PS50206"/>
    </source>
</evidence>
<organism evidence="5 6">
    <name type="scientific">Petropleomorpha daqingensis</name>
    <dbReference type="NCBI Taxonomy" id="2026353"/>
    <lineage>
        <taxon>Bacteria</taxon>
        <taxon>Bacillati</taxon>
        <taxon>Actinomycetota</taxon>
        <taxon>Actinomycetes</taxon>
        <taxon>Geodermatophilales</taxon>
        <taxon>Geodermatophilaceae</taxon>
        <taxon>Petropleomorpha</taxon>
    </lineage>
</organism>
<gene>
    <name evidence="5" type="ORF">GGQ55_002719</name>
</gene>
<keyword evidence="2" id="KW-0067">ATP-binding</keyword>
<dbReference type="SUPFAM" id="SSF52540">
    <property type="entry name" value="P-loop containing nucleoside triphosphate hydrolases"/>
    <property type="match status" value="1"/>
</dbReference>
<dbReference type="GO" id="GO:0005737">
    <property type="term" value="C:cytoplasm"/>
    <property type="evidence" value="ECO:0007669"/>
    <property type="project" value="TreeGrafter"/>
</dbReference>
<dbReference type="SMART" id="SM00421">
    <property type="entry name" value="HTH_LUXR"/>
    <property type="match status" value="1"/>
</dbReference>
<dbReference type="RefSeq" id="WP_179717562.1">
    <property type="nucleotide sequence ID" value="NZ_JACBZT010000001.1"/>
</dbReference>
<evidence type="ECO:0000313" key="6">
    <source>
        <dbReference type="Proteomes" id="UP000541969"/>
    </source>
</evidence>
<dbReference type="InterPro" id="IPR036388">
    <property type="entry name" value="WH-like_DNA-bd_sf"/>
</dbReference>
<dbReference type="Proteomes" id="UP000541969">
    <property type="component" value="Unassembled WGS sequence"/>
</dbReference>
<dbReference type="GO" id="GO:0004016">
    <property type="term" value="F:adenylate cyclase activity"/>
    <property type="evidence" value="ECO:0007669"/>
    <property type="project" value="TreeGrafter"/>
</dbReference>
<dbReference type="GO" id="GO:0003677">
    <property type="term" value="F:DNA binding"/>
    <property type="evidence" value="ECO:0007669"/>
    <property type="project" value="UniProtKB-KW"/>
</dbReference>
<name>A0A853CGY9_9ACTN</name>
<proteinExistence type="predicted"/>
<dbReference type="PANTHER" id="PTHR16305:SF35">
    <property type="entry name" value="TRANSCRIPTIONAL ACTIVATOR DOMAIN"/>
    <property type="match status" value="1"/>
</dbReference>
<dbReference type="InterPro" id="IPR001763">
    <property type="entry name" value="Rhodanese-like_dom"/>
</dbReference>
<dbReference type="InterPro" id="IPR016032">
    <property type="entry name" value="Sig_transdc_resp-reg_C-effctor"/>
</dbReference>
<evidence type="ECO:0000256" key="2">
    <source>
        <dbReference type="ARBA" id="ARBA00022840"/>
    </source>
</evidence>
<dbReference type="AlphaFoldDB" id="A0A853CGY9"/>
<keyword evidence="1" id="KW-0547">Nucleotide-binding</keyword>
<feature type="domain" description="Rhodanese" evidence="4">
    <location>
        <begin position="54"/>
        <end position="77"/>
    </location>
</feature>
<feature type="domain" description="HTH luxR-type" evidence="3">
    <location>
        <begin position="907"/>
        <end position="972"/>
    </location>
</feature>
<dbReference type="Gene3D" id="1.25.40.10">
    <property type="entry name" value="Tetratricopeptide repeat domain"/>
    <property type="match status" value="1"/>
</dbReference>
<dbReference type="PROSITE" id="PS50043">
    <property type="entry name" value="HTH_LUXR_2"/>
    <property type="match status" value="1"/>
</dbReference>
<dbReference type="SUPFAM" id="SSF48452">
    <property type="entry name" value="TPR-like"/>
    <property type="match status" value="1"/>
</dbReference>
<dbReference type="InterPro" id="IPR011990">
    <property type="entry name" value="TPR-like_helical_dom_sf"/>
</dbReference>
<sequence length="977" mass="103556">MSGVVSPVLVGRDKELVRLRAAVDRTVAGEAGVLLVGGEAGVGKSRLIETALDGRDDVRVLTGGCIELGGEGLPLVPLVDALRTLARTTPAVDLDRILGPARPELARLLPELAGGDGPPALAGSTAQLFELVLGVLGRIGADRPLVLVVEDLHWADRSTLDLVAFLVRTLQGLPVLLVVTYRSDEVDRRSPLRPLLSTWERMREVEQLQLPRFSRTEVASQVAAINGARPDGELVDLVFDRSGGNAFFVEEVLRSLREGASADDVAPSLRDVLLARVERLSRPAQRLLQVAAVAGRWVPEPLLAEVAGGGEDEFFDALREPVDASLLIVDDTGRGYAFRHALTRDAVYQDLLPGQRVKLHTAYAQALDRDPTLAGEDSSVSATLAVHWYAAHDLPRALAASVRAGRDAMAAFAPAEAQRHFERALEVWDSVPDVEAWAGTDQVDVLRLAAQAARDSGDSSRALSLLEQALEQTDRTTEPERAALIVEQRANTLRVQGADVAGTTELETALTWLPAGPSAVRATVLASLAHGLQRLGDPRVAGAARAALEAARAVGARAEEASALITLGGTVSYLEDAAEGEAALREGLRIALEIGDNDKALRGYANLSDALETRGKHQQAAEAARSGLELARRVGVVRTFGAFLAGNLIEPLVRLGEWDEAAELAHEHLATGVGDIFAASLLELLGYMAASRGAVGDALDCMKRARRNLSESGDPQFTHALAYIEADVNRARGDLAGAVGVVAEALGQSSAWSVRYMWPLIWLGARIEADAATRARDLGDALSETPLPVPALPESTVSFSPAATAYDVMAAAERLRRDGEPTVAAWREAVTAWEAAGDAWPLTYARFRLGEALCADGGREEAVEPLRAAARSAASLRAQPVLDDVQALARRARLALDERGAAPVAEQVASPFALTDREREVLTLVAAGRSNGQIAAELFISPKTASVHVSNILAKLGVGGRVEAAAVAHRLGLIPPA</sequence>
<evidence type="ECO:0000259" key="3">
    <source>
        <dbReference type="PROSITE" id="PS50043"/>
    </source>
</evidence>
<accession>A0A853CGY9</accession>
<protein>
    <submittedName>
        <fullName evidence="5">DNA-binding CsgD family transcriptional regulator</fullName>
    </submittedName>
</protein>